<dbReference type="Pfam" id="PF00501">
    <property type="entry name" value="AMP-binding"/>
    <property type="match status" value="1"/>
</dbReference>
<keyword evidence="2" id="KW-0597">Phosphoprotein</keyword>
<evidence type="ECO:0000256" key="3">
    <source>
        <dbReference type="PIRNR" id="PIRNR006444"/>
    </source>
</evidence>
<dbReference type="Gene3D" id="3.30.300.30">
    <property type="match status" value="1"/>
</dbReference>
<dbReference type="InterPro" id="IPR045851">
    <property type="entry name" value="AMP-bd_C_sf"/>
</dbReference>
<evidence type="ECO:0000256" key="2">
    <source>
        <dbReference type="ARBA" id="ARBA00022553"/>
    </source>
</evidence>
<dbReference type="CDD" id="cd05913">
    <property type="entry name" value="PaaK"/>
    <property type="match status" value="1"/>
</dbReference>
<dbReference type="InterPro" id="IPR051414">
    <property type="entry name" value="Adenylate-forming_Reductase"/>
</dbReference>
<comment type="similarity">
    <text evidence="3">Belongs to the phenylacetyl-CoA ligase family.</text>
</comment>
<keyword evidence="7" id="KW-1185">Reference proteome</keyword>
<dbReference type="EMBL" id="JACOON010000001">
    <property type="protein sequence ID" value="MBC5647412.1"/>
    <property type="molecule type" value="Genomic_DNA"/>
</dbReference>
<dbReference type="RefSeq" id="WP_186856910.1">
    <property type="nucleotide sequence ID" value="NZ_JACOON010000001.1"/>
</dbReference>
<dbReference type="InterPro" id="IPR042099">
    <property type="entry name" value="ANL_N_sf"/>
</dbReference>
<evidence type="ECO:0000256" key="1">
    <source>
        <dbReference type="ARBA" id="ARBA00022450"/>
    </source>
</evidence>
<dbReference type="Proteomes" id="UP000606889">
    <property type="component" value="Unassembled WGS sequence"/>
</dbReference>
<dbReference type="InterPro" id="IPR011880">
    <property type="entry name" value="PA_CoA_ligase"/>
</dbReference>
<evidence type="ECO:0000259" key="4">
    <source>
        <dbReference type="Pfam" id="PF00501"/>
    </source>
</evidence>
<dbReference type="Pfam" id="PF14535">
    <property type="entry name" value="AMP-binding_C_2"/>
    <property type="match status" value="1"/>
</dbReference>
<dbReference type="PIRSF" id="PIRSF006444">
    <property type="entry name" value="PaaK"/>
    <property type="match status" value="1"/>
</dbReference>
<dbReference type="SUPFAM" id="SSF56801">
    <property type="entry name" value="Acetyl-CoA synthetase-like"/>
    <property type="match status" value="1"/>
</dbReference>
<accession>A0ABR7ECB1</accession>
<keyword evidence="3" id="KW-0547">Nucleotide-binding</keyword>
<gene>
    <name evidence="6" type="ORF">H8S18_03595</name>
</gene>
<dbReference type="Gene3D" id="3.40.50.12780">
    <property type="entry name" value="N-terminal domain of ligase-like"/>
    <property type="match status" value="1"/>
</dbReference>
<name>A0ABR7ECB1_9FIRM</name>
<evidence type="ECO:0000313" key="6">
    <source>
        <dbReference type="EMBL" id="MBC5647412.1"/>
    </source>
</evidence>
<evidence type="ECO:0000259" key="5">
    <source>
        <dbReference type="Pfam" id="PF14535"/>
    </source>
</evidence>
<comment type="pathway">
    <text evidence="3">Aromatic compound metabolism; phenylacetate degradation.</text>
</comment>
<reference evidence="6 7" key="1">
    <citation type="submission" date="2020-08" db="EMBL/GenBank/DDBJ databases">
        <title>Genome public.</title>
        <authorList>
            <person name="Liu C."/>
            <person name="Sun Q."/>
        </authorList>
    </citation>
    <scope>NUCLEOTIDE SEQUENCE [LARGE SCALE GENOMIC DNA]</scope>
    <source>
        <strain evidence="6 7">NSJ-35</strain>
    </source>
</reference>
<dbReference type="InterPro" id="IPR000873">
    <property type="entry name" value="AMP-dep_synth/lig_dom"/>
</dbReference>
<dbReference type="InterPro" id="IPR028154">
    <property type="entry name" value="AMP-dep_Lig_C"/>
</dbReference>
<dbReference type="GO" id="GO:0016874">
    <property type="term" value="F:ligase activity"/>
    <property type="evidence" value="ECO:0007669"/>
    <property type="project" value="UniProtKB-KW"/>
</dbReference>
<dbReference type="PANTHER" id="PTHR43439">
    <property type="entry name" value="PHENYLACETATE-COENZYME A LIGASE"/>
    <property type="match status" value="1"/>
</dbReference>
<feature type="domain" description="AMP-dependent ligase C-terminal" evidence="5">
    <location>
        <begin position="335"/>
        <end position="430"/>
    </location>
</feature>
<organism evidence="6 7">
    <name type="scientific">Christensenella tenuis</name>
    <dbReference type="NCBI Taxonomy" id="2763033"/>
    <lineage>
        <taxon>Bacteria</taxon>
        <taxon>Bacillati</taxon>
        <taxon>Bacillota</taxon>
        <taxon>Clostridia</taxon>
        <taxon>Christensenellales</taxon>
        <taxon>Christensenellaceae</taxon>
        <taxon>Christensenella</taxon>
    </lineage>
</organism>
<keyword evidence="1" id="KW-0596">Phosphopantetheine</keyword>
<comment type="function">
    <text evidence="3">Catalyzes the activation of phenylacetic acid (PA) to phenylacetyl-CoA (PA-CoA).</text>
</comment>
<sequence length="433" mass="48262">MEHYYQPEIECASREQIRAWQDERLVHTVKHVYDNVPYYRNMMEEKGVTPADIKSADDLHKLPFITKDDLRDAYPYGLLAVPLSEAVRIQSTSGTTGRRVVAFYTQHDIDLWDDCCARAIMAAGGTKDDVVHVSYGYGLFTGGPGLNGGSHKVGSLTLPMSSGNTDRQIQFMIDLGSTILCCTPSYAAYLAETICERGLQEQIKLKAGIFGAEAWSEEMRQDIQNKLGIKAYDIYGLTEISGPGVSFECSAQTGMHINEDHFIAEIIDPQTGEVLPDGEKGELVFTSITKEAFPLLRYRTRDICVLSHEECPCGRTHVKMTKPMGRSDDMLIVKGVNVFPSQIETVLLNKGYPANYQITVSREHNSDKLEVQVEMTPEMFSDSLGQIAKREEELIAALKAMLGIYAKVQLVAPKSIARSEGKAVRVIDKRNLY</sequence>
<dbReference type="PANTHER" id="PTHR43439:SF2">
    <property type="entry name" value="ENZYME, PUTATIVE (JCVI)-RELATED"/>
    <property type="match status" value="1"/>
</dbReference>
<proteinExistence type="inferred from homology"/>
<protein>
    <recommendedName>
        <fullName evidence="3">Phenylacetate-coenzyme A ligase</fullName>
        <ecNumber evidence="3">6.2.1.30</ecNumber>
    </recommendedName>
    <alternativeName>
        <fullName evidence="3">Phenylacetyl-CoA ligase</fullName>
    </alternativeName>
</protein>
<comment type="catalytic activity">
    <reaction evidence="3">
        <text>2-phenylacetate + ATP + CoA = phenylacetyl-CoA + AMP + diphosphate</text>
        <dbReference type="Rhea" id="RHEA:20956"/>
        <dbReference type="ChEBI" id="CHEBI:18401"/>
        <dbReference type="ChEBI" id="CHEBI:30616"/>
        <dbReference type="ChEBI" id="CHEBI:33019"/>
        <dbReference type="ChEBI" id="CHEBI:57287"/>
        <dbReference type="ChEBI" id="CHEBI:57390"/>
        <dbReference type="ChEBI" id="CHEBI:456215"/>
        <dbReference type="EC" id="6.2.1.30"/>
    </reaction>
</comment>
<evidence type="ECO:0000313" key="7">
    <source>
        <dbReference type="Proteomes" id="UP000606889"/>
    </source>
</evidence>
<feature type="domain" description="AMP-dependent synthetase/ligase" evidence="4">
    <location>
        <begin position="82"/>
        <end position="286"/>
    </location>
</feature>
<comment type="caution">
    <text evidence="6">The sequence shown here is derived from an EMBL/GenBank/DDBJ whole genome shotgun (WGS) entry which is preliminary data.</text>
</comment>
<dbReference type="EC" id="6.2.1.30" evidence="3"/>
<keyword evidence="3 6" id="KW-0436">Ligase</keyword>